<keyword evidence="4 6" id="KW-1133">Transmembrane helix</keyword>
<name>A0A918L755_9PSEU</name>
<dbReference type="PANTHER" id="PTHR35007">
    <property type="entry name" value="INTEGRAL MEMBRANE PROTEIN-RELATED"/>
    <property type="match status" value="1"/>
</dbReference>
<comment type="subcellular location">
    <subcellularLocation>
        <location evidence="1">Cell membrane</location>
        <topology evidence="1">Multi-pass membrane protein</topology>
    </subcellularLocation>
</comment>
<feature type="transmembrane region" description="Helical" evidence="6">
    <location>
        <begin position="200"/>
        <end position="220"/>
    </location>
</feature>
<accession>A0A918L755</accession>
<evidence type="ECO:0000256" key="3">
    <source>
        <dbReference type="ARBA" id="ARBA00022692"/>
    </source>
</evidence>
<dbReference type="GO" id="GO:0005886">
    <property type="term" value="C:plasma membrane"/>
    <property type="evidence" value="ECO:0007669"/>
    <property type="project" value="UniProtKB-SubCell"/>
</dbReference>
<dbReference type="Pfam" id="PF00482">
    <property type="entry name" value="T2SSF"/>
    <property type="match status" value="1"/>
</dbReference>
<dbReference type="EMBL" id="BMRB01000001">
    <property type="protein sequence ID" value="GGS17081.1"/>
    <property type="molecule type" value="Genomic_DNA"/>
</dbReference>
<evidence type="ECO:0000313" key="8">
    <source>
        <dbReference type="EMBL" id="GGS17081.1"/>
    </source>
</evidence>
<keyword evidence="9" id="KW-1185">Reference proteome</keyword>
<proteinExistence type="predicted"/>
<dbReference type="Proteomes" id="UP000660680">
    <property type="component" value="Unassembled WGS sequence"/>
</dbReference>
<reference evidence="8" key="2">
    <citation type="submission" date="2020-09" db="EMBL/GenBank/DDBJ databases">
        <authorList>
            <person name="Sun Q."/>
            <person name="Ohkuma M."/>
        </authorList>
    </citation>
    <scope>NUCLEOTIDE SEQUENCE</scope>
    <source>
        <strain evidence="8">JCM 3276</strain>
    </source>
</reference>
<dbReference type="PANTHER" id="PTHR35007:SF4">
    <property type="entry name" value="CONSERVED TRANSMEMBRANE PROTEIN-RELATED"/>
    <property type="match status" value="1"/>
</dbReference>
<evidence type="ECO:0000256" key="4">
    <source>
        <dbReference type="ARBA" id="ARBA00022989"/>
    </source>
</evidence>
<keyword evidence="2" id="KW-1003">Cell membrane</keyword>
<sequence>MTAAVAPLLLAAAIGVWPADVARSRLRALQGDRTSPRTLRLPESGALAPVLLALLAWAVLGPAGAVSALVLAVLVRGASRRRRRMRAALVADDGLAESLRAMVAELRAGATPVAAAESAAEDAPREVAVMLRSAAAAARLGGQPPLPESSIAATQVVRVWQLATHHGLPLADVLDAIRVDLEQRTRFARQVDARMSGTRASACVLVCLPGVALLLGQTAGADPLAVLADTTLGQLLLLVGAAFAAVGLRWSEHITRITERPT</sequence>
<evidence type="ECO:0000313" key="9">
    <source>
        <dbReference type="Proteomes" id="UP000660680"/>
    </source>
</evidence>
<dbReference type="InterPro" id="IPR018076">
    <property type="entry name" value="T2SS_GspF_dom"/>
</dbReference>
<organism evidence="8 9">
    <name type="scientific">Actinokineospora fastidiosa</name>
    <dbReference type="NCBI Taxonomy" id="1816"/>
    <lineage>
        <taxon>Bacteria</taxon>
        <taxon>Bacillati</taxon>
        <taxon>Actinomycetota</taxon>
        <taxon>Actinomycetes</taxon>
        <taxon>Pseudonocardiales</taxon>
        <taxon>Pseudonocardiaceae</taxon>
        <taxon>Actinokineospora</taxon>
    </lineage>
</organism>
<evidence type="ECO:0000259" key="7">
    <source>
        <dbReference type="Pfam" id="PF00482"/>
    </source>
</evidence>
<evidence type="ECO:0000256" key="5">
    <source>
        <dbReference type="ARBA" id="ARBA00023136"/>
    </source>
</evidence>
<feature type="transmembrane region" description="Helical" evidence="6">
    <location>
        <begin position="46"/>
        <end position="75"/>
    </location>
</feature>
<feature type="domain" description="Type II secretion system protein GspF" evidence="7">
    <location>
        <begin position="99"/>
        <end position="214"/>
    </location>
</feature>
<reference evidence="8" key="1">
    <citation type="journal article" date="2014" name="Int. J. Syst. Evol. Microbiol.">
        <title>Complete genome sequence of Corynebacterium casei LMG S-19264T (=DSM 44701T), isolated from a smear-ripened cheese.</title>
        <authorList>
            <consortium name="US DOE Joint Genome Institute (JGI-PGF)"/>
            <person name="Walter F."/>
            <person name="Albersmeier A."/>
            <person name="Kalinowski J."/>
            <person name="Ruckert C."/>
        </authorList>
    </citation>
    <scope>NUCLEOTIDE SEQUENCE</scope>
    <source>
        <strain evidence="8">JCM 3276</strain>
    </source>
</reference>
<protein>
    <submittedName>
        <fullName evidence="8">Type II secretion system protein</fullName>
    </submittedName>
</protein>
<gene>
    <name evidence="8" type="ORF">GCM10010171_06700</name>
</gene>
<feature type="transmembrane region" description="Helical" evidence="6">
    <location>
        <begin position="232"/>
        <end position="250"/>
    </location>
</feature>
<comment type="caution">
    <text evidence="8">The sequence shown here is derived from an EMBL/GenBank/DDBJ whole genome shotgun (WGS) entry which is preliminary data.</text>
</comment>
<evidence type="ECO:0000256" key="6">
    <source>
        <dbReference type="SAM" id="Phobius"/>
    </source>
</evidence>
<keyword evidence="3 6" id="KW-0812">Transmembrane</keyword>
<dbReference type="AlphaFoldDB" id="A0A918L755"/>
<keyword evidence="5 6" id="KW-0472">Membrane</keyword>
<evidence type="ECO:0000256" key="2">
    <source>
        <dbReference type="ARBA" id="ARBA00022475"/>
    </source>
</evidence>
<evidence type="ECO:0000256" key="1">
    <source>
        <dbReference type="ARBA" id="ARBA00004651"/>
    </source>
</evidence>